<evidence type="ECO:0000256" key="7">
    <source>
        <dbReference type="SAM" id="Phobius"/>
    </source>
</evidence>
<comment type="subcellular location">
    <subcellularLocation>
        <location evidence="1">Cell membrane</location>
        <topology evidence="1">Multi-pass membrane protein</topology>
    </subcellularLocation>
</comment>
<evidence type="ECO:0000313" key="9">
    <source>
        <dbReference type="EMBL" id="MCV7419544.1"/>
    </source>
</evidence>
<dbReference type="Proteomes" id="UP001141629">
    <property type="component" value="Unassembled WGS sequence"/>
</dbReference>
<accession>A0A9X2YXW1</accession>
<comment type="caution">
    <text evidence="9">The sequence shown here is derived from an EMBL/GenBank/DDBJ whole genome shotgun (WGS) entry which is preliminary data.</text>
</comment>
<protein>
    <submittedName>
        <fullName evidence="9">DMT family transporter</fullName>
    </submittedName>
</protein>
<dbReference type="AlphaFoldDB" id="A0A9X2YXW1"/>
<reference evidence="9" key="2">
    <citation type="journal article" date="2022" name="BMC Genomics">
        <title>Comparative genome analysis of mycobacteria focusing on tRNA and non-coding RNA.</title>
        <authorList>
            <person name="Behra P.R.K."/>
            <person name="Pettersson B.M.F."/>
            <person name="Ramesh M."/>
            <person name="Das S."/>
            <person name="Dasgupta S."/>
            <person name="Kirsebom L.A."/>
        </authorList>
    </citation>
    <scope>NUCLEOTIDE SEQUENCE</scope>
    <source>
        <strain evidence="9">DSM 44838</strain>
    </source>
</reference>
<evidence type="ECO:0000256" key="4">
    <source>
        <dbReference type="ARBA" id="ARBA00022692"/>
    </source>
</evidence>
<evidence type="ECO:0000259" key="8">
    <source>
        <dbReference type="Pfam" id="PF00892"/>
    </source>
</evidence>
<evidence type="ECO:0000313" key="10">
    <source>
        <dbReference type="Proteomes" id="UP001141629"/>
    </source>
</evidence>
<feature type="transmembrane region" description="Helical" evidence="7">
    <location>
        <begin position="225"/>
        <end position="246"/>
    </location>
</feature>
<feature type="transmembrane region" description="Helical" evidence="7">
    <location>
        <begin position="46"/>
        <end position="64"/>
    </location>
</feature>
<feature type="transmembrane region" description="Helical" evidence="7">
    <location>
        <begin position="76"/>
        <end position="95"/>
    </location>
</feature>
<evidence type="ECO:0000256" key="3">
    <source>
        <dbReference type="ARBA" id="ARBA00022475"/>
    </source>
</evidence>
<evidence type="ECO:0000256" key="6">
    <source>
        <dbReference type="ARBA" id="ARBA00023136"/>
    </source>
</evidence>
<name>A0A9X2YXW1_9MYCO</name>
<feature type="domain" description="EamA" evidence="8">
    <location>
        <begin position="19"/>
        <end position="146"/>
    </location>
</feature>
<keyword evidence="4 7" id="KW-0812">Transmembrane</keyword>
<dbReference type="PANTHER" id="PTHR42920">
    <property type="entry name" value="OS03G0707200 PROTEIN-RELATED"/>
    <property type="match status" value="1"/>
</dbReference>
<dbReference type="GO" id="GO:0005886">
    <property type="term" value="C:plasma membrane"/>
    <property type="evidence" value="ECO:0007669"/>
    <property type="project" value="UniProtKB-SubCell"/>
</dbReference>
<feature type="transmembrane region" description="Helical" evidence="7">
    <location>
        <begin position="101"/>
        <end position="119"/>
    </location>
</feature>
<evidence type="ECO:0000256" key="1">
    <source>
        <dbReference type="ARBA" id="ARBA00004651"/>
    </source>
</evidence>
<feature type="transmembrane region" description="Helical" evidence="7">
    <location>
        <begin position="131"/>
        <end position="148"/>
    </location>
</feature>
<feature type="transmembrane region" description="Helical" evidence="7">
    <location>
        <begin position="192"/>
        <end position="213"/>
    </location>
</feature>
<keyword evidence="10" id="KW-1185">Reference proteome</keyword>
<dbReference type="Pfam" id="PF00892">
    <property type="entry name" value="EamA"/>
    <property type="match status" value="2"/>
</dbReference>
<evidence type="ECO:0000256" key="2">
    <source>
        <dbReference type="ARBA" id="ARBA00007362"/>
    </source>
</evidence>
<proteinExistence type="inferred from homology"/>
<reference evidence="9" key="1">
    <citation type="submission" date="2020-07" db="EMBL/GenBank/DDBJ databases">
        <authorList>
            <person name="Pettersson B.M.F."/>
            <person name="Behra P.R.K."/>
            <person name="Ramesh M."/>
            <person name="Das S."/>
            <person name="Dasgupta S."/>
            <person name="Kirsebom L.A."/>
        </authorList>
    </citation>
    <scope>NUCLEOTIDE SEQUENCE</scope>
    <source>
        <strain evidence="9">DSM 44838</strain>
    </source>
</reference>
<dbReference type="SUPFAM" id="SSF103481">
    <property type="entry name" value="Multidrug resistance efflux transporter EmrE"/>
    <property type="match status" value="1"/>
</dbReference>
<dbReference type="RefSeq" id="WP_263994333.1">
    <property type="nucleotide sequence ID" value="NZ_JACKVK010000002.1"/>
</dbReference>
<feature type="domain" description="EamA" evidence="8">
    <location>
        <begin position="157"/>
        <end position="293"/>
    </location>
</feature>
<organism evidence="9 10">
    <name type="scientific">Mycobacterium yunnanensis</name>
    <dbReference type="NCBI Taxonomy" id="368477"/>
    <lineage>
        <taxon>Bacteria</taxon>
        <taxon>Bacillati</taxon>
        <taxon>Actinomycetota</taxon>
        <taxon>Actinomycetes</taxon>
        <taxon>Mycobacteriales</taxon>
        <taxon>Mycobacteriaceae</taxon>
        <taxon>Mycobacterium</taxon>
    </lineage>
</organism>
<comment type="similarity">
    <text evidence="2">Belongs to the EamA transporter family.</text>
</comment>
<dbReference type="PANTHER" id="PTHR42920:SF5">
    <property type="entry name" value="EAMA DOMAIN-CONTAINING PROTEIN"/>
    <property type="match status" value="1"/>
</dbReference>
<keyword evidence="6 7" id="KW-0472">Membrane</keyword>
<evidence type="ECO:0000256" key="5">
    <source>
        <dbReference type="ARBA" id="ARBA00022989"/>
    </source>
</evidence>
<keyword evidence="3" id="KW-1003">Cell membrane</keyword>
<sequence length="328" mass="33618">MIPRTLDAVMPDSNRRAVDLSLLAVAAVWGSSYLAAKDSVDPEGVFAFLAIRFGIATAGLAAFLAPRLRGLTRTELASGSTFGAILAVVLTLETFGVTRTTAANAGLIISLTMVITPLLDRRAGAAPLPAAFYGAASIAVLGVGLLTQNGGFASPSLGDLLMLLAAVARSIHVTVISRVSSVRPLDLGRVTLVQMVTALAVFVGLSSCTGRGIGEVVGQMTVRSWVLVSYLALACTVFAFVVQMWAARRTSAARVGVLLGTEPLWAAAVGVLVAGDPVTVVGVIGAGLILAGTQLAKVVESRGAVAVVGRQRQGIARAGTGLVRSCRR</sequence>
<keyword evidence="5 7" id="KW-1133">Transmembrane helix</keyword>
<dbReference type="InterPro" id="IPR051258">
    <property type="entry name" value="Diverse_Substrate_Transporter"/>
</dbReference>
<dbReference type="InterPro" id="IPR000620">
    <property type="entry name" value="EamA_dom"/>
</dbReference>
<dbReference type="InterPro" id="IPR037185">
    <property type="entry name" value="EmrE-like"/>
</dbReference>
<gene>
    <name evidence="9" type="ORF">H7K45_03240</name>
</gene>
<dbReference type="EMBL" id="JACKVK010000002">
    <property type="protein sequence ID" value="MCV7419544.1"/>
    <property type="molecule type" value="Genomic_DNA"/>
</dbReference>